<evidence type="ECO:0008006" key="4">
    <source>
        <dbReference type="Google" id="ProtNLM"/>
    </source>
</evidence>
<evidence type="ECO:0000256" key="1">
    <source>
        <dbReference type="SAM" id="MobiDB-lite"/>
    </source>
</evidence>
<accession>A0AAV9GGH5</accession>
<comment type="caution">
    <text evidence="2">The sequence shown here is derived from an EMBL/GenBank/DDBJ whole genome shotgun (WGS) entry which is preliminary data.</text>
</comment>
<proteinExistence type="predicted"/>
<reference evidence="2" key="2">
    <citation type="submission" date="2023-05" db="EMBL/GenBank/DDBJ databases">
        <authorList>
            <consortium name="Lawrence Berkeley National Laboratory"/>
            <person name="Steindorff A."/>
            <person name="Hensen N."/>
            <person name="Bonometti L."/>
            <person name="Westerberg I."/>
            <person name="Brannstrom I.O."/>
            <person name="Guillou S."/>
            <person name="Cros-Aarteil S."/>
            <person name="Calhoun S."/>
            <person name="Haridas S."/>
            <person name="Kuo A."/>
            <person name="Mondo S."/>
            <person name="Pangilinan J."/>
            <person name="Riley R."/>
            <person name="Labutti K."/>
            <person name="Andreopoulos B."/>
            <person name="Lipzen A."/>
            <person name="Chen C."/>
            <person name="Yanf M."/>
            <person name="Daum C."/>
            <person name="Ng V."/>
            <person name="Clum A."/>
            <person name="Ohm R."/>
            <person name="Martin F."/>
            <person name="Silar P."/>
            <person name="Natvig D."/>
            <person name="Lalanne C."/>
            <person name="Gautier V."/>
            <person name="Ament-Velasquez S.L."/>
            <person name="Kruys A."/>
            <person name="Hutchinson M.I."/>
            <person name="Powell A.J."/>
            <person name="Barry K."/>
            <person name="Miller A.N."/>
            <person name="Grigoriev I.V."/>
            <person name="Debuchy R."/>
            <person name="Gladieux P."/>
            <person name="Thoren M.H."/>
            <person name="Johannesson H."/>
        </authorList>
    </citation>
    <scope>NUCLEOTIDE SEQUENCE</scope>
    <source>
        <strain evidence="2">PSN243</strain>
    </source>
</reference>
<dbReference type="AlphaFoldDB" id="A0AAV9GGH5"/>
<dbReference type="EMBL" id="MU865953">
    <property type="protein sequence ID" value="KAK4446955.1"/>
    <property type="molecule type" value="Genomic_DNA"/>
</dbReference>
<keyword evidence="3" id="KW-1185">Reference proteome</keyword>
<gene>
    <name evidence="2" type="ORF">QBC34DRAFT_144583</name>
</gene>
<sequence length="364" mass="40067">MPRSMGDSTCPIPSGNRASGPVGRGRFGGRERFAIPSTKRGYLHLVDRIRLLLKTYDLEDNLFILYYGGHALQDEQSQTVWVSKRHAGSSFPVSASLHLFVEMDADALLLFDSCQAVPQPFDSKGKGIVSAITATGFEPNTIGTAAEVGPHSFTHALIQVLGVLSIPSPASTPPPTDILLHTLLISELRKYNSSLERESDGSFKRDTSGCHLVEPCRRKTPIHSWLSRNKSPRHILLLPLRGAPGVKVSTPTKPSTKGKKPVYDVVVPEVLVTVRLTPDSLGELDIEAWVKWVLSLPGHPTQVSVKERSVSIEGLYRSHSSLLILRMPSEIYSYLRKFKAMTLIGYVTGENQADEVNKRAEKLI</sequence>
<name>A0AAV9GGH5_9PEZI</name>
<feature type="region of interest" description="Disordered" evidence="1">
    <location>
        <begin position="1"/>
        <end position="25"/>
    </location>
</feature>
<protein>
    <recommendedName>
        <fullName evidence="4">Caspase domain-containing protein</fullName>
    </recommendedName>
</protein>
<evidence type="ECO:0000313" key="2">
    <source>
        <dbReference type="EMBL" id="KAK4446955.1"/>
    </source>
</evidence>
<dbReference type="Proteomes" id="UP001321760">
    <property type="component" value="Unassembled WGS sequence"/>
</dbReference>
<reference evidence="2" key="1">
    <citation type="journal article" date="2023" name="Mol. Phylogenet. Evol.">
        <title>Genome-scale phylogeny and comparative genomics of the fungal order Sordariales.</title>
        <authorList>
            <person name="Hensen N."/>
            <person name="Bonometti L."/>
            <person name="Westerberg I."/>
            <person name="Brannstrom I.O."/>
            <person name="Guillou S."/>
            <person name="Cros-Aarteil S."/>
            <person name="Calhoun S."/>
            <person name="Haridas S."/>
            <person name="Kuo A."/>
            <person name="Mondo S."/>
            <person name="Pangilinan J."/>
            <person name="Riley R."/>
            <person name="LaButti K."/>
            <person name="Andreopoulos B."/>
            <person name="Lipzen A."/>
            <person name="Chen C."/>
            <person name="Yan M."/>
            <person name="Daum C."/>
            <person name="Ng V."/>
            <person name="Clum A."/>
            <person name="Steindorff A."/>
            <person name="Ohm R.A."/>
            <person name="Martin F."/>
            <person name="Silar P."/>
            <person name="Natvig D.O."/>
            <person name="Lalanne C."/>
            <person name="Gautier V."/>
            <person name="Ament-Velasquez S.L."/>
            <person name="Kruys A."/>
            <person name="Hutchinson M.I."/>
            <person name="Powell A.J."/>
            <person name="Barry K."/>
            <person name="Miller A.N."/>
            <person name="Grigoriev I.V."/>
            <person name="Debuchy R."/>
            <person name="Gladieux P."/>
            <person name="Hiltunen Thoren M."/>
            <person name="Johannesson H."/>
        </authorList>
    </citation>
    <scope>NUCLEOTIDE SEQUENCE</scope>
    <source>
        <strain evidence="2">PSN243</strain>
    </source>
</reference>
<evidence type="ECO:0000313" key="3">
    <source>
        <dbReference type="Proteomes" id="UP001321760"/>
    </source>
</evidence>
<organism evidence="2 3">
    <name type="scientific">Podospora aff. communis PSN243</name>
    <dbReference type="NCBI Taxonomy" id="3040156"/>
    <lineage>
        <taxon>Eukaryota</taxon>
        <taxon>Fungi</taxon>
        <taxon>Dikarya</taxon>
        <taxon>Ascomycota</taxon>
        <taxon>Pezizomycotina</taxon>
        <taxon>Sordariomycetes</taxon>
        <taxon>Sordariomycetidae</taxon>
        <taxon>Sordariales</taxon>
        <taxon>Podosporaceae</taxon>
        <taxon>Podospora</taxon>
    </lineage>
</organism>